<dbReference type="InterPro" id="IPR019587">
    <property type="entry name" value="Polyketide_cyclase/dehydratase"/>
</dbReference>
<dbReference type="Pfam" id="PF10604">
    <property type="entry name" value="Polyketide_cyc2"/>
    <property type="match status" value="1"/>
</dbReference>
<protein>
    <submittedName>
        <fullName evidence="1">SRPBCC family protein</fullName>
    </submittedName>
</protein>
<dbReference type="SUPFAM" id="SSF55961">
    <property type="entry name" value="Bet v1-like"/>
    <property type="match status" value="1"/>
</dbReference>
<comment type="caution">
    <text evidence="1">The sequence shown here is derived from an EMBL/GenBank/DDBJ whole genome shotgun (WGS) entry which is preliminary data.</text>
</comment>
<keyword evidence="2" id="KW-1185">Reference proteome</keyword>
<reference evidence="2" key="1">
    <citation type="journal article" date="2019" name="Int. J. Syst. Evol. Microbiol.">
        <title>The Global Catalogue of Microorganisms (GCM) 10K type strain sequencing project: providing services to taxonomists for standard genome sequencing and annotation.</title>
        <authorList>
            <consortium name="The Broad Institute Genomics Platform"/>
            <consortium name="The Broad Institute Genome Sequencing Center for Infectious Disease"/>
            <person name="Wu L."/>
            <person name="Ma J."/>
        </authorList>
    </citation>
    <scope>NUCLEOTIDE SEQUENCE [LARGE SCALE GENOMIC DNA]</scope>
    <source>
        <strain evidence="2">SYNS20</strain>
    </source>
</reference>
<evidence type="ECO:0000313" key="2">
    <source>
        <dbReference type="Proteomes" id="UP001596523"/>
    </source>
</evidence>
<dbReference type="EMBL" id="JBHTCF010000009">
    <property type="protein sequence ID" value="MFC7306942.1"/>
    <property type="molecule type" value="Genomic_DNA"/>
</dbReference>
<organism evidence="1 2">
    <name type="scientific">Streptomyces monticola</name>
    <dbReference type="NCBI Taxonomy" id="2666263"/>
    <lineage>
        <taxon>Bacteria</taxon>
        <taxon>Bacillati</taxon>
        <taxon>Actinomycetota</taxon>
        <taxon>Actinomycetes</taxon>
        <taxon>Kitasatosporales</taxon>
        <taxon>Streptomycetaceae</taxon>
        <taxon>Streptomyces</taxon>
    </lineage>
</organism>
<proteinExistence type="predicted"/>
<dbReference type="RefSeq" id="WP_381832933.1">
    <property type="nucleotide sequence ID" value="NZ_JBHTCF010000009.1"/>
</dbReference>
<dbReference type="Proteomes" id="UP001596523">
    <property type="component" value="Unassembled WGS sequence"/>
</dbReference>
<name>A0ABW2JMD8_9ACTN</name>
<gene>
    <name evidence="1" type="ORF">ACFQVC_22255</name>
</gene>
<evidence type="ECO:0000313" key="1">
    <source>
        <dbReference type="EMBL" id="MFC7306942.1"/>
    </source>
</evidence>
<dbReference type="Gene3D" id="3.30.530.20">
    <property type="match status" value="1"/>
</dbReference>
<dbReference type="InterPro" id="IPR023393">
    <property type="entry name" value="START-like_dom_sf"/>
</dbReference>
<sequence>MPEFRIDRRCPLTPQQAWRRVTDWPRHAAQVPLTGTTVLTPPPTRTGTRFVARTGIGRLAFDDPMEVTEWRPPTAEDPHGRCHLLKTGTFLTGWAEIEVRPHGSGTHVVWREDLRVTRLPRLFDPLTARAGRAVFGLALRRLLSSPSGV</sequence>
<accession>A0ABW2JMD8</accession>